<dbReference type="InterPro" id="IPR013230">
    <property type="entry name" value="Peptidase_M15A_C"/>
</dbReference>
<evidence type="ECO:0000313" key="3">
    <source>
        <dbReference type="Proteomes" id="UP000221216"/>
    </source>
</evidence>
<organism evidence="2 3">
    <name type="scientific">Shewanella phage SppYZU05</name>
    <dbReference type="NCBI Taxonomy" id="1970795"/>
    <lineage>
        <taxon>Viruses</taxon>
        <taxon>Duplodnaviria</taxon>
        <taxon>Heunggongvirae</taxon>
        <taxon>Uroviricota</taxon>
        <taxon>Caudoviricetes</taxon>
        <taxon>Chaseviridae</taxon>
        <taxon>Nefertitivirinae</taxon>
        <taxon>Yushanvirus</taxon>
        <taxon>Yushanvirus SppYZU05</taxon>
    </lineage>
</organism>
<gene>
    <name evidence="2" type="ORF">SppYZU05_65</name>
</gene>
<proteinExistence type="predicted"/>
<dbReference type="Proteomes" id="UP000221216">
    <property type="component" value="Segment"/>
</dbReference>
<evidence type="ECO:0000259" key="1">
    <source>
        <dbReference type="Pfam" id="PF08291"/>
    </source>
</evidence>
<dbReference type="Pfam" id="PF08291">
    <property type="entry name" value="Peptidase_M15_3"/>
    <property type="match status" value="1"/>
</dbReference>
<accession>A0A1W6JTJ9</accession>
<dbReference type="Gene3D" id="3.30.1380.10">
    <property type="match status" value="1"/>
</dbReference>
<reference evidence="2 3" key="1">
    <citation type="submission" date="2017-03" db="EMBL/GenBank/DDBJ databases">
        <title>Isolation of lytic bacteriophages infecting Shewanella putrefaciens and Shewanella baltica for biocontrol of fish and shrimp spoilage during chilled storage.</title>
        <authorList>
            <person name="Yang Z."/>
            <person name="Tao X."/>
            <person name="Gao L."/>
            <person name="Rao S."/>
        </authorList>
    </citation>
    <scope>NUCLEOTIDE SEQUENCE [LARGE SCALE GENOMIC DNA]</scope>
</reference>
<feature type="domain" description="Peptidase M15A C-terminal" evidence="1">
    <location>
        <begin position="6"/>
        <end position="110"/>
    </location>
</feature>
<dbReference type="InterPro" id="IPR009045">
    <property type="entry name" value="Zn_M74/Hedgehog-like"/>
</dbReference>
<dbReference type="EMBL" id="KY709296">
    <property type="protein sequence ID" value="ARM70591.1"/>
    <property type="molecule type" value="Genomic_DNA"/>
</dbReference>
<protein>
    <submittedName>
        <fullName evidence="2">Peptidase m15a</fullName>
    </submittedName>
</protein>
<name>A0A1W6JTJ9_9CAUD</name>
<evidence type="ECO:0000313" key="2">
    <source>
        <dbReference type="EMBL" id="ARM70591.1"/>
    </source>
</evidence>
<sequence length="122" mass="13645">MNSTESFSARELSCRCSSCKQSKPHQMQEYVLRGLQAIRDVANRPLILTSAYRCANHPDEIKKAAPGRHNQGLAVDIKVSNDRERAEIVDLGLKYGAKGIGVAKSFVHLDWRTGPKAMWLYS</sequence>
<keyword evidence="3" id="KW-1185">Reference proteome</keyword>
<dbReference type="SUPFAM" id="SSF55166">
    <property type="entry name" value="Hedgehog/DD-peptidase"/>
    <property type="match status" value="1"/>
</dbReference>